<protein>
    <submittedName>
        <fullName evidence="2">Ovule protein</fullName>
    </submittedName>
</protein>
<sequence length="77" mass="8689">MSSSVSQLTHPQKQSFSRDRSFFVPLLSLQFSHFLYPSDLIARSGNKTPIPLRSNAPSIPRDRVLNLSALAHLFNYS</sequence>
<accession>A0A7E4VQY2</accession>
<dbReference type="WBParaSite" id="Pan_g24153.t1">
    <property type="protein sequence ID" value="Pan_g24153.t1"/>
    <property type="gene ID" value="Pan_g24153"/>
</dbReference>
<evidence type="ECO:0000313" key="1">
    <source>
        <dbReference type="Proteomes" id="UP000492821"/>
    </source>
</evidence>
<dbReference type="AlphaFoldDB" id="A0A7E4VQY2"/>
<reference evidence="2" key="2">
    <citation type="submission" date="2020-10" db="UniProtKB">
        <authorList>
            <consortium name="WormBaseParasite"/>
        </authorList>
    </citation>
    <scope>IDENTIFICATION</scope>
</reference>
<dbReference type="Proteomes" id="UP000492821">
    <property type="component" value="Unassembled WGS sequence"/>
</dbReference>
<reference evidence="1" key="1">
    <citation type="journal article" date="2013" name="Genetics">
        <title>The draft genome and transcriptome of Panagrellus redivivus are shaped by the harsh demands of a free-living lifestyle.</title>
        <authorList>
            <person name="Srinivasan J."/>
            <person name="Dillman A.R."/>
            <person name="Macchietto M.G."/>
            <person name="Heikkinen L."/>
            <person name="Lakso M."/>
            <person name="Fracchia K.M."/>
            <person name="Antoshechkin I."/>
            <person name="Mortazavi A."/>
            <person name="Wong G."/>
            <person name="Sternberg P.W."/>
        </authorList>
    </citation>
    <scope>NUCLEOTIDE SEQUENCE [LARGE SCALE GENOMIC DNA]</scope>
    <source>
        <strain evidence="1">MT8872</strain>
    </source>
</reference>
<proteinExistence type="predicted"/>
<name>A0A7E4VQY2_PANRE</name>
<keyword evidence="1" id="KW-1185">Reference proteome</keyword>
<evidence type="ECO:0000313" key="2">
    <source>
        <dbReference type="WBParaSite" id="Pan_g24153.t1"/>
    </source>
</evidence>
<organism evidence="1 2">
    <name type="scientific">Panagrellus redivivus</name>
    <name type="common">Microworm</name>
    <dbReference type="NCBI Taxonomy" id="6233"/>
    <lineage>
        <taxon>Eukaryota</taxon>
        <taxon>Metazoa</taxon>
        <taxon>Ecdysozoa</taxon>
        <taxon>Nematoda</taxon>
        <taxon>Chromadorea</taxon>
        <taxon>Rhabditida</taxon>
        <taxon>Tylenchina</taxon>
        <taxon>Panagrolaimomorpha</taxon>
        <taxon>Panagrolaimoidea</taxon>
        <taxon>Panagrolaimidae</taxon>
        <taxon>Panagrellus</taxon>
    </lineage>
</organism>